<feature type="transmembrane region" description="Helical" evidence="13">
    <location>
        <begin position="12"/>
        <end position="30"/>
    </location>
</feature>
<dbReference type="PROSITE" id="PS50089">
    <property type="entry name" value="ZF_RING_2"/>
    <property type="match status" value="1"/>
</dbReference>
<dbReference type="SMART" id="SM00184">
    <property type="entry name" value="RING"/>
    <property type="match status" value="1"/>
</dbReference>
<keyword evidence="4" id="KW-0808">Transferase</keyword>
<dbReference type="GO" id="GO:0016567">
    <property type="term" value="P:protein ubiquitination"/>
    <property type="evidence" value="ECO:0007669"/>
    <property type="project" value="TreeGrafter"/>
</dbReference>
<evidence type="ECO:0000256" key="11">
    <source>
        <dbReference type="ARBA" id="ARBA00023136"/>
    </source>
</evidence>
<dbReference type="InterPro" id="IPR013083">
    <property type="entry name" value="Znf_RING/FYVE/PHD"/>
</dbReference>
<dbReference type="CDD" id="cd16454">
    <property type="entry name" value="RING-H2_PA-TM-RING"/>
    <property type="match status" value="1"/>
</dbReference>
<evidence type="ECO:0000256" key="5">
    <source>
        <dbReference type="ARBA" id="ARBA00022692"/>
    </source>
</evidence>
<evidence type="ECO:0000313" key="15">
    <source>
        <dbReference type="EMBL" id="RKF78029.1"/>
    </source>
</evidence>
<evidence type="ECO:0000313" key="16">
    <source>
        <dbReference type="Proteomes" id="UP000285405"/>
    </source>
</evidence>
<evidence type="ECO:0000256" key="3">
    <source>
        <dbReference type="ARBA" id="ARBA00012483"/>
    </source>
</evidence>
<keyword evidence="6" id="KW-0479">Metal-binding</keyword>
<evidence type="ECO:0000256" key="8">
    <source>
        <dbReference type="ARBA" id="ARBA00022786"/>
    </source>
</evidence>
<dbReference type="GO" id="GO:0061630">
    <property type="term" value="F:ubiquitin protein ligase activity"/>
    <property type="evidence" value="ECO:0007669"/>
    <property type="project" value="UniProtKB-EC"/>
</dbReference>
<organism evidence="15 16">
    <name type="scientific">Golovinomyces cichoracearum</name>
    <dbReference type="NCBI Taxonomy" id="62708"/>
    <lineage>
        <taxon>Eukaryota</taxon>
        <taxon>Fungi</taxon>
        <taxon>Dikarya</taxon>
        <taxon>Ascomycota</taxon>
        <taxon>Pezizomycotina</taxon>
        <taxon>Leotiomycetes</taxon>
        <taxon>Erysiphales</taxon>
        <taxon>Erysiphaceae</taxon>
        <taxon>Golovinomyces</taxon>
    </lineage>
</organism>
<reference evidence="15 16" key="1">
    <citation type="journal article" date="2018" name="BMC Genomics">
        <title>Comparative genome analyses reveal sequence features reflecting distinct modes of host-adaptation between dicot and monocot powdery mildew.</title>
        <authorList>
            <person name="Wu Y."/>
            <person name="Ma X."/>
            <person name="Pan Z."/>
            <person name="Kale S.D."/>
            <person name="Song Y."/>
            <person name="King H."/>
            <person name="Zhang Q."/>
            <person name="Presley C."/>
            <person name="Deng X."/>
            <person name="Wei C.I."/>
            <person name="Xiao S."/>
        </authorList>
    </citation>
    <scope>NUCLEOTIDE SEQUENCE [LARGE SCALE GENOMIC DNA]</scope>
    <source>
        <strain evidence="15">UCSC1</strain>
    </source>
</reference>
<evidence type="ECO:0000256" key="12">
    <source>
        <dbReference type="PROSITE-ProRule" id="PRU00175"/>
    </source>
</evidence>
<evidence type="ECO:0000256" key="10">
    <source>
        <dbReference type="ARBA" id="ARBA00022989"/>
    </source>
</evidence>
<evidence type="ECO:0000256" key="13">
    <source>
        <dbReference type="SAM" id="Phobius"/>
    </source>
</evidence>
<evidence type="ECO:0000256" key="7">
    <source>
        <dbReference type="ARBA" id="ARBA00022771"/>
    </source>
</evidence>
<keyword evidence="5 13" id="KW-0812">Transmembrane</keyword>
<dbReference type="GO" id="GO:0006511">
    <property type="term" value="P:ubiquitin-dependent protein catabolic process"/>
    <property type="evidence" value="ECO:0007669"/>
    <property type="project" value="TreeGrafter"/>
</dbReference>
<keyword evidence="10 13" id="KW-1133">Transmembrane helix</keyword>
<feature type="transmembrane region" description="Helical" evidence="13">
    <location>
        <begin position="214"/>
        <end position="235"/>
    </location>
</feature>
<comment type="subcellular location">
    <subcellularLocation>
        <location evidence="2">Membrane</location>
        <topology evidence="2">Multi-pass membrane protein</topology>
    </subcellularLocation>
</comment>
<evidence type="ECO:0000256" key="1">
    <source>
        <dbReference type="ARBA" id="ARBA00000900"/>
    </source>
</evidence>
<evidence type="ECO:0000256" key="6">
    <source>
        <dbReference type="ARBA" id="ARBA00022723"/>
    </source>
</evidence>
<dbReference type="PANTHER" id="PTHR45977:SF4">
    <property type="entry name" value="RING-TYPE DOMAIN-CONTAINING PROTEIN"/>
    <property type="match status" value="1"/>
</dbReference>
<dbReference type="AlphaFoldDB" id="A0A420IU01"/>
<comment type="caution">
    <text evidence="15">The sequence shown here is derived from an EMBL/GenBank/DDBJ whole genome shotgun (WGS) entry which is preliminary data.</text>
</comment>
<gene>
    <name evidence="15" type="ORF">GcC1_059012</name>
</gene>
<sequence length="499" mass="54550">MQTSTVAPVRLPSILHSIYILLVSAFLISAQSVKGTNSTLPDLETKSAFLLRLDDGSLFDEESYIIVPLTVAAGEGQSAIAISTYDIQGNFKYGNLTDNLNNSDMAFICCDSTPLGNASEMVAMAAAQNPQAIVLFSLDSNACSRSGDYGYQSIYSMTTRKSSQDLFSTVALRTPVSPLKAIITPGSKKNIGTSVIDANSEGGPVPTTAVAMSILYSITGVITLLFLIIIATGAVRAHRHPERYGPRNNAFPGRPRQSRAKGLARAILDTLPIIQYEDPKSMKDGNKPKCIVDPLNTNLSNLHRTENDLEKGDNEVVGPISKSSVETDHDKFEGDLGCSICTEDFIAGEDLRVLPCNHKYHPVCIDPWLLHVCGTCPLCRHDLRPVTSNTSGTGNILDSHPPPPLSAIEENIHTPGHHSLNSRRNRITRFLDLNRLRQAQPAESISALRQLRQQTYTEAQTNRIETPEESTRSLWLTKRLKDVFRVKTRTQSAEPSLAV</sequence>
<keyword evidence="7 12" id="KW-0863">Zinc-finger</keyword>
<dbReference type="Proteomes" id="UP000285405">
    <property type="component" value="Unassembled WGS sequence"/>
</dbReference>
<evidence type="ECO:0000256" key="2">
    <source>
        <dbReference type="ARBA" id="ARBA00004141"/>
    </source>
</evidence>
<dbReference type="EMBL" id="MCBR01005914">
    <property type="protein sequence ID" value="RKF78029.1"/>
    <property type="molecule type" value="Genomic_DNA"/>
</dbReference>
<dbReference type="SUPFAM" id="SSF57850">
    <property type="entry name" value="RING/U-box"/>
    <property type="match status" value="1"/>
</dbReference>
<protein>
    <recommendedName>
        <fullName evidence="3">RING-type E3 ubiquitin transferase</fullName>
        <ecNumber evidence="3">2.3.2.27</ecNumber>
    </recommendedName>
</protein>
<keyword evidence="11 13" id="KW-0472">Membrane</keyword>
<keyword evidence="9" id="KW-0862">Zinc</keyword>
<dbReference type="Gene3D" id="3.30.40.10">
    <property type="entry name" value="Zinc/RING finger domain, C3HC4 (zinc finger)"/>
    <property type="match status" value="1"/>
</dbReference>
<proteinExistence type="predicted"/>
<evidence type="ECO:0000259" key="14">
    <source>
        <dbReference type="PROSITE" id="PS50089"/>
    </source>
</evidence>
<dbReference type="GO" id="GO:0008270">
    <property type="term" value="F:zinc ion binding"/>
    <property type="evidence" value="ECO:0007669"/>
    <property type="project" value="UniProtKB-KW"/>
</dbReference>
<comment type="catalytic activity">
    <reaction evidence="1">
        <text>S-ubiquitinyl-[E2 ubiquitin-conjugating enzyme]-L-cysteine + [acceptor protein]-L-lysine = [E2 ubiquitin-conjugating enzyme]-L-cysteine + N(6)-ubiquitinyl-[acceptor protein]-L-lysine.</text>
        <dbReference type="EC" id="2.3.2.27"/>
    </reaction>
</comment>
<dbReference type="InterPro" id="IPR001841">
    <property type="entry name" value="Znf_RING"/>
</dbReference>
<dbReference type="GO" id="GO:0016020">
    <property type="term" value="C:membrane"/>
    <property type="evidence" value="ECO:0007669"/>
    <property type="project" value="UniProtKB-SubCell"/>
</dbReference>
<feature type="domain" description="RING-type" evidence="14">
    <location>
        <begin position="338"/>
        <end position="380"/>
    </location>
</feature>
<keyword evidence="8" id="KW-0833">Ubl conjugation pathway</keyword>
<dbReference type="OrthoDB" id="8062037at2759"/>
<evidence type="ECO:0000256" key="4">
    <source>
        <dbReference type="ARBA" id="ARBA00022679"/>
    </source>
</evidence>
<accession>A0A420IU01</accession>
<name>A0A420IU01_9PEZI</name>
<evidence type="ECO:0000256" key="9">
    <source>
        <dbReference type="ARBA" id="ARBA00022833"/>
    </source>
</evidence>
<dbReference type="PANTHER" id="PTHR45977">
    <property type="entry name" value="TARGET OF ERK KINASE MPK-1"/>
    <property type="match status" value="1"/>
</dbReference>
<dbReference type="EC" id="2.3.2.27" evidence="3"/>
<dbReference type="Pfam" id="PF13639">
    <property type="entry name" value="zf-RING_2"/>
    <property type="match status" value="1"/>
</dbReference>